<feature type="domain" description="Glycosyl transferase family 1" evidence="1">
    <location>
        <begin position="211"/>
        <end position="366"/>
    </location>
</feature>
<proteinExistence type="predicted"/>
<dbReference type="Pfam" id="PF00534">
    <property type="entry name" value="Glycos_transf_1"/>
    <property type="match status" value="1"/>
</dbReference>
<evidence type="ECO:0000313" key="3">
    <source>
        <dbReference type="Proteomes" id="UP000003233"/>
    </source>
</evidence>
<dbReference type="AlphaFoldDB" id="S2KY58"/>
<dbReference type="GO" id="GO:0016757">
    <property type="term" value="F:glycosyltransferase activity"/>
    <property type="evidence" value="ECO:0007669"/>
    <property type="project" value="InterPro"/>
</dbReference>
<dbReference type="EMBL" id="AGWJ02000002">
    <property type="protein sequence ID" value="EPC09174.1"/>
    <property type="molecule type" value="Genomic_DNA"/>
</dbReference>
<dbReference type="SUPFAM" id="SSF53756">
    <property type="entry name" value="UDP-Glycosyltransferase/glycogen phosphorylase"/>
    <property type="match status" value="1"/>
</dbReference>
<dbReference type="Gene3D" id="3.40.50.2000">
    <property type="entry name" value="Glycogen Phosphorylase B"/>
    <property type="match status" value="2"/>
</dbReference>
<dbReference type="CDD" id="cd03811">
    <property type="entry name" value="GT4_GT28_WabH-like"/>
    <property type="match status" value="1"/>
</dbReference>
<reference evidence="2 3" key="1">
    <citation type="submission" date="2012-07" db="EMBL/GenBank/DDBJ databases">
        <title>The Genome Sequence of Fusobacterium ulcerans 12_1B.</title>
        <authorList>
            <consortium name="The Broad Institute Genome Sequencing Platform"/>
            <person name="Earl A."/>
            <person name="Ward D."/>
            <person name="Feldgarden M."/>
            <person name="Gevers D."/>
            <person name="Strauss J."/>
            <person name="Ambrose C.E."/>
            <person name="Allen-Vercoe E."/>
            <person name="Walker B."/>
            <person name="Young S.K."/>
            <person name="Zeng Q."/>
            <person name="Gargeya S."/>
            <person name="Fitzgerald M."/>
            <person name="Haas B."/>
            <person name="Abouelleil A."/>
            <person name="Alvarado L."/>
            <person name="Arachchi H.M."/>
            <person name="Berlin A.M."/>
            <person name="Chapman S.B."/>
            <person name="Goldberg J."/>
            <person name="Griggs A."/>
            <person name="Gujja S."/>
            <person name="Hansen M."/>
            <person name="Howarth C."/>
            <person name="Imamovic A."/>
            <person name="Larimer J."/>
            <person name="McCowen C."/>
            <person name="Montmayeur A."/>
            <person name="Murphy C."/>
            <person name="Neiman D."/>
            <person name="Pearson M."/>
            <person name="Priest M."/>
            <person name="Roberts A."/>
            <person name="Saif S."/>
            <person name="Shea T."/>
            <person name="Sisk P."/>
            <person name="Sykes S."/>
            <person name="Wortman J."/>
            <person name="Nusbaum C."/>
            <person name="Birren B."/>
        </authorList>
    </citation>
    <scope>NUCLEOTIDE SEQUENCE [LARGE SCALE GENOMIC DNA]</scope>
    <source>
        <strain evidence="2 3">12_1B</strain>
    </source>
</reference>
<comment type="caution">
    <text evidence="2">The sequence shown here is derived from an EMBL/GenBank/DDBJ whole genome shotgun (WGS) entry which is preliminary data.</text>
</comment>
<dbReference type="RefSeq" id="WP_016361672.1">
    <property type="nucleotide sequence ID" value="NZ_KE161007.1"/>
</dbReference>
<protein>
    <recommendedName>
        <fullName evidence="1">Glycosyl transferase family 1 domain-containing protein</fullName>
    </recommendedName>
</protein>
<dbReference type="PANTHER" id="PTHR12526">
    <property type="entry name" value="GLYCOSYLTRANSFERASE"/>
    <property type="match status" value="1"/>
</dbReference>
<evidence type="ECO:0000259" key="1">
    <source>
        <dbReference type="Pfam" id="PF00534"/>
    </source>
</evidence>
<dbReference type="InterPro" id="IPR001296">
    <property type="entry name" value="Glyco_trans_1"/>
</dbReference>
<sequence length="389" mass="46095">MKKRIMFRTGYLGLGAIEQLAYDIVNGLSGEYEIVLAIENHKNNSLVEKLPEGIKYFYLKSEKYEQKLNEIKEKKGNFFYKIHYNFYLKNEKKICLDSINKYILKNGEFDLFIDYDGMAMKYAERININKKIVWQHTALSKEKNLLRMKKRLAKYDKVILICDEMKDMYVEFFPELKDKFERLYNFLDLKRIEEMKEDETELSIEDKKMIKEKYCIKVARLDFPKDFDTLIEAFNTLKKKNLKEKLYIIGEGEQRKDITKKIKELKLEEQVFLLGKKKNPYIWLNNADIFIHSSKREGFPAVLLEAMACGKMVVSSECPTGPKEVLENGKDGELYPVGNSKSLAEKLEKYILTPILKEKYILNAHNRINDFEKNKILKEYKEFIDKIIN</sequence>
<accession>S2KY58</accession>
<keyword evidence="3" id="KW-1185">Reference proteome</keyword>
<dbReference type="PANTHER" id="PTHR12526:SF630">
    <property type="entry name" value="GLYCOSYLTRANSFERASE"/>
    <property type="match status" value="1"/>
</dbReference>
<gene>
    <name evidence="2" type="ORF">HMPREF0402_04088</name>
</gene>
<name>S2KY58_9FUSO</name>
<dbReference type="PATRIC" id="fig|457404.5.peg.402"/>
<organism evidence="2 3">
    <name type="scientific">Fusobacterium ulcerans 12-1B</name>
    <dbReference type="NCBI Taxonomy" id="457404"/>
    <lineage>
        <taxon>Bacteria</taxon>
        <taxon>Fusobacteriati</taxon>
        <taxon>Fusobacteriota</taxon>
        <taxon>Fusobacteriia</taxon>
        <taxon>Fusobacteriales</taxon>
        <taxon>Fusobacteriaceae</taxon>
        <taxon>Fusobacterium</taxon>
    </lineage>
</organism>
<dbReference type="Proteomes" id="UP000003233">
    <property type="component" value="Unassembled WGS sequence"/>
</dbReference>
<dbReference type="HOGENOM" id="CLU_009583_0_0_0"/>
<evidence type="ECO:0000313" key="2">
    <source>
        <dbReference type="EMBL" id="EPC09174.1"/>
    </source>
</evidence>